<name>A0A6G4XBJ5_9ACTN</name>
<keyword evidence="1" id="KW-0732">Signal</keyword>
<dbReference type="EMBL" id="JAAKZW010000005">
    <property type="protein sequence ID" value="NGO74758.1"/>
    <property type="molecule type" value="Genomic_DNA"/>
</dbReference>
<keyword evidence="3" id="KW-1185">Reference proteome</keyword>
<organism evidence="2 3">
    <name type="scientific">Streptomyces mesophilus</name>
    <dbReference type="NCBI Taxonomy" id="1775132"/>
    <lineage>
        <taxon>Bacteria</taxon>
        <taxon>Bacillati</taxon>
        <taxon>Actinomycetota</taxon>
        <taxon>Actinomycetes</taxon>
        <taxon>Kitasatosporales</taxon>
        <taxon>Streptomycetaceae</taxon>
        <taxon>Streptomyces</taxon>
    </lineage>
</organism>
<evidence type="ECO:0000313" key="3">
    <source>
        <dbReference type="Proteomes" id="UP000481109"/>
    </source>
</evidence>
<gene>
    <name evidence="2" type="ORF">G6045_03510</name>
</gene>
<dbReference type="SUPFAM" id="SSF47090">
    <property type="entry name" value="PGBD-like"/>
    <property type="match status" value="1"/>
</dbReference>
<dbReference type="Gene3D" id="1.10.101.10">
    <property type="entry name" value="PGBD-like superfamily/PGBD"/>
    <property type="match status" value="1"/>
</dbReference>
<comment type="caution">
    <text evidence="2">The sequence shown here is derived from an EMBL/GenBank/DDBJ whole genome shotgun (WGS) entry which is preliminary data.</text>
</comment>
<protein>
    <submittedName>
        <fullName evidence="2">Peptidoglycan-binding protein</fullName>
    </submittedName>
</protein>
<sequence>MGTRKLASTLLSATMLSVGVVALTPTSAAAATPKCTRQVEMKPRAGYSYYMMIPKSATTVSCYMNKGTQNAGVTALQTALAYCYNANKGIYGGFFGPGDIDGIYGRDTELALEDVQYSLFPQESDMHDGIYGTRTAAVLKFPWHNPSNDRIMDTCTRRDGTG</sequence>
<proteinExistence type="predicted"/>
<feature type="chain" id="PRO_5026156444" evidence="1">
    <location>
        <begin position="31"/>
        <end position="162"/>
    </location>
</feature>
<dbReference type="InterPro" id="IPR036365">
    <property type="entry name" value="PGBD-like_sf"/>
</dbReference>
<feature type="signal peptide" evidence="1">
    <location>
        <begin position="1"/>
        <end position="30"/>
    </location>
</feature>
<evidence type="ECO:0000313" key="2">
    <source>
        <dbReference type="EMBL" id="NGO74758.1"/>
    </source>
</evidence>
<dbReference type="AlphaFoldDB" id="A0A6G4XBJ5"/>
<dbReference type="RefSeq" id="WP_165330273.1">
    <property type="nucleotide sequence ID" value="NZ_JAAKZW010000005.1"/>
</dbReference>
<evidence type="ECO:0000256" key="1">
    <source>
        <dbReference type="SAM" id="SignalP"/>
    </source>
</evidence>
<accession>A0A6G4XBJ5</accession>
<reference evidence="2 3" key="1">
    <citation type="submission" date="2020-02" db="EMBL/GenBank/DDBJ databases">
        <title>Whole-genome analyses of novel actinobacteria.</title>
        <authorList>
            <person name="Sahin N."/>
            <person name="Tokatli A."/>
        </authorList>
    </citation>
    <scope>NUCLEOTIDE SEQUENCE [LARGE SCALE GENOMIC DNA]</scope>
    <source>
        <strain evidence="2 3">YC504</strain>
    </source>
</reference>
<dbReference type="InterPro" id="IPR036366">
    <property type="entry name" value="PGBDSf"/>
</dbReference>
<dbReference type="Proteomes" id="UP000481109">
    <property type="component" value="Unassembled WGS sequence"/>
</dbReference>